<dbReference type="EMBL" id="BAQB01000022">
    <property type="protein sequence ID" value="GBR47851.1"/>
    <property type="molecule type" value="Genomic_DNA"/>
</dbReference>
<evidence type="ECO:0000313" key="1">
    <source>
        <dbReference type="EMBL" id="GBR47851.1"/>
    </source>
</evidence>
<gene>
    <name evidence="1" type="ORF">AA106556_1599</name>
</gene>
<name>A0ABQ0QKC1_9PROT</name>
<organism evidence="1 2">
    <name type="scientific">Neokomagataea tanensis NBRC 106556</name>
    <dbReference type="NCBI Taxonomy" id="1223519"/>
    <lineage>
        <taxon>Bacteria</taxon>
        <taxon>Pseudomonadati</taxon>
        <taxon>Pseudomonadota</taxon>
        <taxon>Alphaproteobacteria</taxon>
        <taxon>Acetobacterales</taxon>
        <taxon>Acetobacteraceae</taxon>
        <taxon>Neokomagataea</taxon>
    </lineage>
</organism>
<evidence type="ECO:0000313" key="2">
    <source>
        <dbReference type="Proteomes" id="UP001062443"/>
    </source>
</evidence>
<sequence>MPTVSQPSVILSGMMNPKPKFSVGYKQQMPFDAIIHILTQSCPGIDVISCKQDFPAIPGPIRV</sequence>
<reference evidence="1" key="1">
    <citation type="submission" date="2013-04" db="EMBL/GenBank/DDBJ databases">
        <title>The genome sequencing project of 58 acetic acid bacteria.</title>
        <authorList>
            <person name="Okamoto-Kainuma A."/>
            <person name="Ishikawa M."/>
            <person name="Umino S."/>
            <person name="Koizumi Y."/>
            <person name="Shiwa Y."/>
            <person name="Yoshikawa H."/>
            <person name="Matsutani M."/>
            <person name="Matsushita K."/>
        </authorList>
    </citation>
    <scope>NUCLEOTIDE SEQUENCE</scope>
    <source>
        <strain evidence="1">NBRC 106556</strain>
    </source>
</reference>
<dbReference type="Proteomes" id="UP001062443">
    <property type="component" value="Unassembled WGS sequence"/>
</dbReference>
<protein>
    <submittedName>
        <fullName evidence="1">Uncharacterized protein</fullName>
    </submittedName>
</protein>
<accession>A0ABQ0QKC1</accession>
<comment type="caution">
    <text evidence="1">The sequence shown here is derived from an EMBL/GenBank/DDBJ whole genome shotgun (WGS) entry which is preliminary data.</text>
</comment>
<proteinExistence type="predicted"/>
<keyword evidence="2" id="KW-1185">Reference proteome</keyword>